<comment type="pathway">
    <text evidence="1">Carbohydrate acid metabolism.</text>
</comment>
<proteinExistence type="inferred from homology"/>
<dbReference type="PANTHER" id="PTHR30246">
    <property type="entry name" value="2-KETO-3-DEOXY-6-PHOSPHOGLUCONATE ALDOLASE"/>
    <property type="match status" value="1"/>
</dbReference>
<dbReference type="Pfam" id="PF01081">
    <property type="entry name" value="Aldolase"/>
    <property type="match status" value="1"/>
</dbReference>
<evidence type="ECO:0000256" key="2">
    <source>
        <dbReference type="ARBA" id="ARBA00006906"/>
    </source>
</evidence>
<dbReference type="InterPro" id="IPR013785">
    <property type="entry name" value="Aldolase_TIM"/>
</dbReference>
<organism evidence="6 7">
    <name type="scientific">Actinomadura chibensis</name>
    <dbReference type="NCBI Taxonomy" id="392828"/>
    <lineage>
        <taxon>Bacteria</taxon>
        <taxon>Bacillati</taxon>
        <taxon>Actinomycetota</taxon>
        <taxon>Actinomycetes</taxon>
        <taxon>Streptosporangiales</taxon>
        <taxon>Thermomonosporaceae</taxon>
        <taxon>Actinomadura</taxon>
    </lineage>
</organism>
<evidence type="ECO:0000256" key="3">
    <source>
        <dbReference type="ARBA" id="ARBA00011233"/>
    </source>
</evidence>
<name>A0A5D0NBT1_9ACTN</name>
<evidence type="ECO:0000256" key="5">
    <source>
        <dbReference type="ARBA" id="ARBA00023277"/>
    </source>
</evidence>
<dbReference type="Gene3D" id="3.20.20.70">
    <property type="entry name" value="Aldolase class I"/>
    <property type="match status" value="1"/>
</dbReference>
<evidence type="ECO:0000313" key="7">
    <source>
        <dbReference type="Proteomes" id="UP000323380"/>
    </source>
</evidence>
<dbReference type="EMBL" id="VSFG01000009">
    <property type="protein sequence ID" value="TYB41858.1"/>
    <property type="molecule type" value="Genomic_DNA"/>
</dbReference>
<dbReference type="InterPro" id="IPR031338">
    <property type="entry name" value="KDPG/KHG_AS_2"/>
</dbReference>
<reference evidence="6 7" key="1">
    <citation type="submission" date="2019-08" db="EMBL/GenBank/DDBJ databases">
        <title>Actinomadura sp. nov. CYP1-5 isolated from mountain soil.</title>
        <authorList>
            <person name="Songsumanus A."/>
            <person name="Kuncharoen N."/>
            <person name="Kudo T."/>
            <person name="Yuki M."/>
            <person name="Igarashi Y."/>
            <person name="Tanasupawat S."/>
        </authorList>
    </citation>
    <scope>NUCLEOTIDE SEQUENCE [LARGE SCALE GENOMIC DNA]</scope>
    <source>
        <strain evidence="6 7">JCM 14158</strain>
    </source>
</reference>
<keyword evidence="5" id="KW-0119">Carbohydrate metabolism</keyword>
<dbReference type="RefSeq" id="WP_067885931.1">
    <property type="nucleotide sequence ID" value="NZ_VSFG01000009.1"/>
</dbReference>
<comment type="subunit">
    <text evidence="3">Homotrimer.</text>
</comment>
<keyword evidence="7" id="KW-1185">Reference proteome</keyword>
<evidence type="ECO:0000313" key="6">
    <source>
        <dbReference type="EMBL" id="TYB41858.1"/>
    </source>
</evidence>
<protein>
    <submittedName>
        <fullName evidence="6">Bifunctional 4-hydroxy-2-oxoglutarate aldolase/2-dehydro-3-deoxy-phosphogluconate aldolase</fullName>
    </submittedName>
</protein>
<sequence>MKPETGRSPVPTMVVIFRGPSPEDIATAAEHLVAVGYRAFEVSLTTPDALTAIRLLAAAFEDVALIGAGTVRSVEDVARVREAGARMAISPVTSGPVIAAAKANGMLAVPGAYTPTEAVCAREHGADLVKLFPAASAGVDYFRMVREPLPDVPFLVTGGVDAPMAHEFLQAGAVSVGVGHKLLGGDHLEKHDWAAFKRQAARYLAVAHGESAAS</sequence>
<dbReference type="InterPro" id="IPR000887">
    <property type="entry name" value="Aldlse_KDPG_KHG"/>
</dbReference>
<dbReference type="STRING" id="1220554.GCA_001552135_01048"/>
<dbReference type="SUPFAM" id="SSF51569">
    <property type="entry name" value="Aldolase"/>
    <property type="match status" value="1"/>
</dbReference>
<evidence type="ECO:0000256" key="1">
    <source>
        <dbReference type="ARBA" id="ARBA00004761"/>
    </source>
</evidence>
<dbReference type="Proteomes" id="UP000323380">
    <property type="component" value="Unassembled WGS sequence"/>
</dbReference>
<dbReference type="PANTHER" id="PTHR30246:SF1">
    <property type="entry name" value="2-DEHYDRO-3-DEOXY-6-PHOSPHOGALACTONATE ALDOLASE-RELATED"/>
    <property type="match status" value="1"/>
</dbReference>
<dbReference type="AlphaFoldDB" id="A0A5D0NBT1"/>
<keyword evidence="4" id="KW-0456">Lyase</keyword>
<dbReference type="PROSITE" id="PS00160">
    <property type="entry name" value="ALDOLASE_KDPG_KHG_2"/>
    <property type="match status" value="1"/>
</dbReference>
<dbReference type="CDD" id="cd00452">
    <property type="entry name" value="KDPG_aldolase"/>
    <property type="match status" value="1"/>
</dbReference>
<comment type="similarity">
    <text evidence="2">Belongs to the KHG/KDPG aldolase family.</text>
</comment>
<comment type="caution">
    <text evidence="6">The sequence shown here is derived from an EMBL/GenBank/DDBJ whole genome shotgun (WGS) entry which is preliminary data.</text>
</comment>
<gene>
    <name evidence="6" type="ORF">FXF69_33545</name>
</gene>
<accession>A0A5D0NBT1</accession>
<dbReference type="GO" id="GO:0016829">
    <property type="term" value="F:lyase activity"/>
    <property type="evidence" value="ECO:0007669"/>
    <property type="project" value="UniProtKB-KW"/>
</dbReference>
<evidence type="ECO:0000256" key="4">
    <source>
        <dbReference type="ARBA" id="ARBA00023239"/>
    </source>
</evidence>